<reference evidence="9" key="1">
    <citation type="journal article" date="2014" name="Int. J. Syst. Evol. Microbiol.">
        <title>Complete genome sequence of Corynebacterium casei LMG S-19264T (=DSM 44701T), isolated from a smear-ripened cheese.</title>
        <authorList>
            <consortium name="US DOE Joint Genome Institute (JGI-PGF)"/>
            <person name="Walter F."/>
            <person name="Albersmeier A."/>
            <person name="Kalinowski J."/>
            <person name="Ruckert C."/>
        </authorList>
    </citation>
    <scope>NUCLEOTIDE SEQUENCE</scope>
    <source>
        <strain evidence="9">CGMCC 1.12827</strain>
    </source>
</reference>
<evidence type="ECO:0000256" key="2">
    <source>
        <dbReference type="ARBA" id="ARBA00007362"/>
    </source>
</evidence>
<comment type="subcellular location">
    <subcellularLocation>
        <location evidence="1">Membrane</location>
        <topology evidence="1">Multi-pass membrane protein</topology>
    </subcellularLocation>
</comment>
<feature type="transmembrane region" description="Helical" evidence="7">
    <location>
        <begin position="159"/>
        <end position="177"/>
    </location>
</feature>
<dbReference type="PANTHER" id="PTHR32322:SF2">
    <property type="entry name" value="EAMA DOMAIN-CONTAINING PROTEIN"/>
    <property type="match status" value="1"/>
</dbReference>
<feature type="transmembrane region" description="Helical" evidence="7">
    <location>
        <begin position="276"/>
        <end position="296"/>
    </location>
</feature>
<comment type="caution">
    <text evidence="9">The sequence shown here is derived from an EMBL/GenBank/DDBJ whole genome shotgun (WGS) entry which is preliminary data.</text>
</comment>
<feature type="transmembrane region" description="Helical" evidence="7">
    <location>
        <begin position="86"/>
        <end position="104"/>
    </location>
</feature>
<keyword evidence="5 7" id="KW-0472">Membrane</keyword>
<dbReference type="InterPro" id="IPR037185">
    <property type="entry name" value="EmrE-like"/>
</dbReference>
<feature type="compositionally biased region" description="Polar residues" evidence="6">
    <location>
        <begin position="1"/>
        <end position="10"/>
    </location>
</feature>
<gene>
    <name evidence="9" type="ORF">GCM10011489_10290</name>
</gene>
<reference evidence="9" key="2">
    <citation type="submission" date="2020-09" db="EMBL/GenBank/DDBJ databases">
        <authorList>
            <person name="Sun Q."/>
            <person name="Zhou Y."/>
        </authorList>
    </citation>
    <scope>NUCLEOTIDE SEQUENCE</scope>
    <source>
        <strain evidence="9">CGMCC 1.12827</strain>
    </source>
</reference>
<keyword evidence="4 7" id="KW-1133">Transmembrane helix</keyword>
<feature type="transmembrane region" description="Helical" evidence="7">
    <location>
        <begin position="137"/>
        <end position="153"/>
    </location>
</feature>
<dbReference type="SUPFAM" id="SSF103481">
    <property type="entry name" value="Multidrug resistance efflux transporter EmrE"/>
    <property type="match status" value="2"/>
</dbReference>
<evidence type="ECO:0000256" key="5">
    <source>
        <dbReference type="ARBA" id="ARBA00023136"/>
    </source>
</evidence>
<feature type="transmembrane region" description="Helical" evidence="7">
    <location>
        <begin position="189"/>
        <end position="212"/>
    </location>
</feature>
<feature type="transmembrane region" description="Helical" evidence="7">
    <location>
        <begin position="43"/>
        <end position="74"/>
    </location>
</feature>
<dbReference type="InterPro" id="IPR000620">
    <property type="entry name" value="EamA_dom"/>
</dbReference>
<comment type="similarity">
    <text evidence="2">Belongs to the EamA transporter family.</text>
</comment>
<dbReference type="Proteomes" id="UP000621454">
    <property type="component" value="Unassembled WGS sequence"/>
</dbReference>
<evidence type="ECO:0000256" key="4">
    <source>
        <dbReference type="ARBA" id="ARBA00022989"/>
    </source>
</evidence>
<sequence length="361" mass="37204">MTIESHTNDAPTPVSAGSARSSRETAAGVGLSLTGSLSNQTGAALAALAFPAIGPAGVVAVRQLIAAVTLGIVGRPTVRGLRWAQWWPILALAATVCVMNLALYTAIERVGLGLAVSLEFLGPLAVALWAFRRSREGLLAVIVALGVYVLVLPGPSTDYLGVGLALVAAACWANYIVLNQVLGQRVAGITGTALATMIAAVVYAPLTVALIVSGRLHGAALGYAVAAGILASAIPYAVDLLALRRADPGLFATLTSLNPVWAALLGMVTLGEYLTAHEWIGMSLIVASNVAAVLSLRRAASRSRAAAPELPLTALPIQAPPVDQLPGDDQLPGNAVVSPGRSRVPFVRPLCSRRRPRTAHR</sequence>
<name>A0A916WRY2_9ACTN</name>
<evidence type="ECO:0000313" key="9">
    <source>
        <dbReference type="EMBL" id="GGB23951.1"/>
    </source>
</evidence>
<keyword evidence="10" id="KW-1185">Reference proteome</keyword>
<evidence type="ECO:0000259" key="8">
    <source>
        <dbReference type="Pfam" id="PF00892"/>
    </source>
</evidence>
<evidence type="ECO:0000256" key="6">
    <source>
        <dbReference type="SAM" id="MobiDB-lite"/>
    </source>
</evidence>
<keyword evidence="3 7" id="KW-0812">Transmembrane</keyword>
<protein>
    <recommendedName>
        <fullName evidence="8">EamA domain-containing protein</fullName>
    </recommendedName>
</protein>
<organism evidence="9 10">
    <name type="scientific">Gordonia jinhuaensis</name>
    <dbReference type="NCBI Taxonomy" id="1517702"/>
    <lineage>
        <taxon>Bacteria</taxon>
        <taxon>Bacillati</taxon>
        <taxon>Actinomycetota</taxon>
        <taxon>Actinomycetes</taxon>
        <taxon>Mycobacteriales</taxon>
        <taxon>Gordoniaceae</taxon>
        <taxon>Gordonia</taxon>
    </lineage>
</organism>
<dbReference type="InterPro" id="IPR050638">
    <property type="entry name" value="AA-Vitamin_Transporters"/>
</dbReference>
<accession>A0A916WRY2</accession>
<feature type="transmembrane region" description="Helical" evidence="7">
    <location>
        <begin position="110"/>
        <end position="130"/>
    </location>
</feature>
<feature type="transmembrane region" description="Helical" evidence="7">
    <location>
        <begin position="218"/>
        <end position="238"/>
    </location>
</feature>
<dbReference type="GO" id="GO:0016020">
    <property type="term" value="C:membrane"/>
    <property type="evidence" value="ECO:0007669"/>
    <property type="project" value="UniProtKB-SubCell"/>
</dbReference>
<dbReference type="PANTHER" id="PTHR32322">
    <property type="entry name" value="INNER MEMBRANE TRANSPORTER"/>
    <property type="match status" value="1"/>
</dbReference>
<evidence type="ECO:0000256" key="7">
    <source>
        <dbReference type="SAM" id="Phobius"/>
    </source>
</evidence>
<proteinExistence type="inferred from homology"/>
<dbReference type="RefSeq" id="WP_188585524.1">
    <property type="nucleotide sequence ID" value="NZ_BMGC01000005.1"/>
</dbReference>
<dbReference type="Pfam" id="PF00892">
    <property type="entry name" value="EamA"/>
    <property type="match status" value="1"/>
</dbReference>
<evidence type="ECO:0000256" key="1">
    <source>
        <dbReference type="ARBA" id="ARBA00004141"/>
    </source>
</evidence>
<evidence type="ECO:0000256" key="3">
    <source>
        <dbReference type="ARBA" id="ARBA00022692"/>
    </source>
</evidence>
<dbReference type="EMBL" id="BMGC01000005">
    <property type="protein sequence ID" value="GGB23951.1"/>
    <property type="molecule type" value="Genomic_DNA"/>
</dbReference>
<feature type="domain" description="EamA" evidence="8">
    <location>
        <begin position="160"/>
        <end position="288"/>
    </location>
</feature>
<feature type="transmembrane region" description="Helical" evidence="7">
    <location>
        <begin position="250"/>
        <end position="270"/>
    </location>
</feature>
<dbReference type="AlphaFoldDB" id="A0A916WRY2"/>
<feature type="region of interest" description="Disordered" evidence="6">
    <location>
        <begin position="1"/>
        <end position="23"/>
    </location>
</feature>
<evidence type="ECO:0000313" key="10">
    <source>
        <dbReference type="Proteomes" id="UP000621454"/>
    </source>
</evidence>